<dbReference type="EMBL" id="NRQW01000417">
    <property type="protein sequence ID" value="PLZ87232.1"/>
    <property type="molecule type" value="Genomic_DNA"/>
</dbReference>
<dbReference type="InterPro" id="IPR017871">
    <property type="entry name" value="ABC_transporter-like_CS"/>
</dbReference>
<evidence type="ECO:0000313" key="5">
    <source>
        <dbReference type="EMBL" id="PLZ87232.1"/>
    </source>
</evidence>
<keyword evidence="6" id="KW-1185">Reference proteome</keyword>
<dbReference type="GO" id="GO:0016887">
    <property type="term" value="F:ATP hydrolysis activity"/>
    <property type="evidence" value="ECO:0007669"/>
    <property type="project" value="InterPro"/>
</dbReference>
<dbReference type="InterPro" id="IPR003439">
    <property type="entry name" value="ABC_transporter-like_ATP-bd"/>
</dbReference>
<dbReference type="PROSITE" id="PS00211">
    <property type="entry name" value="ABC_TRANSPORTER_1"/>
    <property type="match status" value="1"/>
</dbReference>
<feature type="domain" description="ABC transporter" evidence="4">
    <location>
        <begin position="8"/>
        <end position="251"/>
    </location>
</feature>
<evidence type="ECO:0000256" key="3">
    <source>
        <dbReference type="ARBA" id="ARBA00022840"/>
    </source>
</evidence>
<comment type="caution">
    <text evidence="5">The sequence shown here is derived from an EMBL/GenBank/DDBJ whole genome shotgun (WGS) entry which is preliminary data.</text>
</comment>
<dbReference type="CDD" id="cd03261">
    <property type="entry name" value="ABC_Org_Solvent_Resistant"/>
    <property type="match status" value="1"/>
</dbReference>
<evidence type="ECO:0000259" key="4">
    <source>
        <dbReference type="PROSITE" id="PS50893"/>
    </source>
</evidence>
<accession>A0A2N6K033</accession>
<evidence type="ECO:0000256" key="1">
    <source>
        <dbReference type="ARBA" id="ARBA00022448"/>
    </source>
</evidence>
<reference evidence="5 6" key="1">
    <citation type="submission" date="2017-08" db="EMBL/GenBank/DDBJ databases">
        <title>Genomes of Fischerella (Mastigocladus) sp. strains.</title>
        <authorList>
            <person name="Miller S.R."/>
        </authorList>
    </citation>
    <scope>NUCLEOTIDE SEQUENCE [LARGE SCALE GENOMIC DNA]</scope>
    <source>
        <strain evidence="5 6">CCMEE 5323</strain>
    </source>
</reference>
<dbReference type="SMART" id="SM00382">
    <property type="entry name" value="AAA"/>
    <property type="match status" value="1"/>
</dbReference>
<name>A0A2N6K033_FISMU</name>
<dbReference type="Gene3D" id="3.40.50.300">
    <property type="entry name" value="P-loop containing nucleotide triphosphate hydrolases"/>
    <property type="match status" value="1"/>
</dbReference>
<dbReference type="Pfam" id="PF00005">
    <property type="entry name" value="ABC_tran"/>
    <property type="match status" value="1"/>
</dbReference>
<organism evidence="5 6">
    <name type="scientific">Fischerella muscicola CCMEE 5323</name>
    <dbReference type="NCBI Taxonomy" id="2019572"/>
    <lineage>
        <taxon>Bacteria</taxon>
        <taxon>Bacillati</taxon>
        <taxon>Cyanobacteriota</taxon>
        <taxon>Cyanophyceae</taxon>
        <taxon>Nostocales</taxon>
        <taxon>Hapalosiphonaceae</taxon>
        <taxon>Fischerella</taxon>
    </lineage>
</organism>
<evidence type="ECO:0000256" key="2">
    <source>
        <dbReference type="ARBA" id="ARBA00022741"/>
    </source>
</evidence>
<keyword evidence="1" id="KW-0813">Transport</keyword>
<dbReference type="PANTHER" id="PTHR43023:SF3">
    <property type="entry name" value="PROTEIN TRIGALACTOSYLDIACYLGLYCEROL 3, CHLOROPLASTIC"/>
    <property type="match status" value="1"/>
</dbReference>
<dbReference type="RefSeq" id="WP_016866114.1">
    <property type="nucleotide sequence ID" value="NZ_CAWNVR010000532.1"/>
</dbReference>
<protein>
    <submittedName>
        <fullName evidence="5">ABC transporter ATP-binding protein</fullName>
    </submittedName>
</protein>
<dbReference type="AlphaFoldDB" id="A0A2N6K033"/>
<dbReference type="SUPFAM" id="SSF52540">
    <property type="entry name" value="P-loop containing nucleoside triphosphate hydrolases"/>
    <property type="match status" value="1"/>
</dbReference>
<dbReference type="Proteomes" id="UP000235036">
    <property type="component" value="Unassembled WGS sequence"/>
</dbReference>
<sequence>MTNDEPLIELKGVSKSFGDNKVLDNIDLRIYRGEALGIIGPSGTGKSTILRVIAGLIAPDTGEIIVQGVRREGLIEDGADPVGIGMVFQQAALFDSLTVDENVGFFLYQHSNLSRSRVRELVEEKLEMVGLPGIADRYPAELSGGMRKRVSFARAIMSNPENTKEGPEVLLYDEPTAGLDPIASTVIEDLIRQLRFTQGVCSTYAIVTHQESTIRRTADRLVFLYQGKVQWQGTVGELDHTDNPLIRQFMSGSISGPIQVAG</sequence>
<gene>
    <name evidence="5" type="ORF">CEN44_17990</name>
</gene>
<keyword evidence="2" id="KW-0547">Nucleotide-binding</keyword>
<dbReference type="GO" id="GO:0005524">
    <property type="term" value="F:ATP binding"/>
    <property type="evidence" value="ECO:0007669"/>
    <property type="project" value="UniProtKB-KW"/>
</dbReference>
<dbReference type="PROSITE" id="PS50893">
    <property type="entry name" value="ABC_TRANSPORTER_2"/>
    <property type="match status" value="1"/>
</dbReference>
<keyword evidence="3 5" id="KW-0067">ATP-binding</keyword>
<dbReference type="InterPro" id="IPR027417">
    <property type="entry name" value="P-loop_NTPase"/>
</dbReference>
<proteinExistence type="predicted"/>
<dbReference type="InterPro" id="IPR003593">
    <property type="entry name" value="AAA+_ATPase"/>
</dbReference>
<evidence type="ECO:0000313" key="6">
    <source>
        <dbReference type="Proteomes" id="UP000235036"/>
    </source>
</evidence>
<dbReference type="PANTHER" id="PTHR43023">
    <property type="entry name" value="PROTEIN TRIGALACTOSYLDIACYLGLYCEROL 3, CHLOROPLASTIC"/>
    <property type="match status" value="1"/>
</dbReference>